<keyword evidence="2" id="KW-1185">Reference proteome</keyword>
<dbReference type="NCBIfam" id="NF040898">
    <property type="entry name" value="CC_mini_metal"/>
    <property type="match status" value="1"/>
</dbReference>
<organism evidence="1 2">
    <name type="scientific">Imperialibacter roseus</name>
    <dbReference type="NCBI Taxonomy" id="1324217"/>
    <lineage>
        <taxon>Bacteria</taxon>
        <taxon>Pseudomonadati</taxon>
        <taxon>Bacteroidota</taxon>
        <taxon>Cytophagia</taxon>
        <taxon>Cytophagales</taxon>
        <taxon>Flammeovirgaceae</taxon>
        <taxon>Imperialibacter</taxon>
    </lineage>
</organism>
<dbReference type="EMBL" id="CP136051">
    <property type="protein sequence ID" value="WOK07262.1"/>
    <property type="molecule type" value="Genomic_DNA"/>
</dbReference>
<accession>A0ABZ0IQD6</accession>
<proteinExistence type="predicted"/>
<evidence type="ECO:0000313" key="1">
    <source>
        <dbReference type="EMBL" id="WOK07262.1"/>
    </source>
</evidence>
<reference evidence="1 2" key="1">
    <citation type="journal article" date="2023" name="Microbiol. Resour. Announc.">
        <title>Complete Genome Sequence of Imperialibacter roseus strain P4T.</title>
        <authorList>
            <person name="Tizabi D.R."/>
            <person name="Bachvaroff T."/>
            <person name="Hill R.T."/>
        </authorList>
    </citation>
    <scope>NUCLEOTIDE SEQUENCE [LARGE SCALE GENOMIC DNA]</scope>
    <source>
        <strain evidence="1 2">P4T</strain>
    </source>
</reference>
<name>A0ABZ0IQD6_9BACT</name>
<dbReference type="RefSeq" id="WP_317489947.1">
    <property type="nucleotide sequence ID" value="NZ_CP136051.1"/>
</dbReference>
<protein>
    <submittedName>
        <fullName evidence="1">LDCC motif putative metal-binding protein</fullName>
    </submittedName>
</protein>
<sequence>MDDFVITHTFTSAGQIPDEVWNAIRAGQEVKEGVSYKKAGPDQVSVSFPAYLYTPEYISGIVQKSGFKEKPEEKRSFWKTILDFLASDTDNSFGTRRLDCCSLNRYNQTQGRGRTKYLKSSTRFQK</sequence>
<gene>
    <name evidence="1" type="ORF">RT717_01325</name>
</gene>
<dbReference type="Proteomes" id="UP001302349">
    <property type="component" value="Chromosome"/>
</dbReference>
<evidence type="ECO:0000313" key="2">
    <source>
        <dbReference type="Proteomes" id="UP001302349"/>
    </source>
</evidence>